<dbReference type="NCBIfam" id="TIGR00071">
    <property type="entry name" value="hisT_truA"/>
    <property type="match status" value="1"/>
</dbReference>
<keyword evidence="3" id="KW-0413">Isomerase</keyword>
<dbReference type="InterPro" id="IPR020094">
    <property type="entry name" value="TruA/RsuA/RluB/E/F_N"/>
</dbReference>
<sequence>MSNNFEPIDYSKWSKKELLARIHELEGTKNDDKSISNNNSINNTIEITLPKRKKQKTFDFSKYSKRKIALRFSYLGWNYQGLALQGEPTELPTVEEKIMEASFKVKLIGSLEQQDCEFSRCGRTDRGVSAMNQVISLVVRSNLTEEELKDPKNDEKEVDYIKSLNQSLPNDIRMHSICLRPPTNFDARFDCTFRHYKYIFNGENLNIEAMNKAASFFLGENDFRNFCKIDASKQITNFKRTITMAQIDPIENQDNHFVFNLKGTAFLWHQVRCMVGVLLTVAQNLEDPTIVQQLLDIEKYPSRPTYKMAHDIPLVLYDCGFDPEKIKWTTGPKRTFDTNACVNGLWNDYHIKSIMLDFMKDFTITPFEDPTKKINVNLGDGIGQTVKEYVKYEKRGRLETAEEINAKWKGKKSQKVKK</sequence>
<evidence type="ECO:0000313" key="6">
    <source>
        <dbReference type="Proteomes" id="UP001378960"/>
    </source>
</evidence>
<dbReference type="Pfam" id="PF01416">
    <property type="entry name" value="PseudoU_synth_1"/>
    <property type="match status" value="1"/>
</dbReference>
<evidence type="ECO:0000259" key="4">
    <source>
        <dbReference type="Pfam" id="PF01416"/>
    </source>
</evidence>
<comment type="caution">
    <text evidence="5">The sequence shown here is derived from an EMBL/GenBank/DDBJ whole genome shotgun (WGS) entry which is preliminary data.</text>
</comment>
<keyword evidence="6" id="KW-1185">Reference proteome</keyword>
<dbReference type="Proteomes" id="UP001378960">
    <property type="component" value="Unassembled WGS sequence"/>
</dbReference>
<dbReference type="GO" id="GO:0005737">
    <property type="term" value="C:cytoplasm"/>
    <property type="evidence" value="ECO:0007669"/>
    <property type="project" value="TreeGrafter"/>
</dbReference>
<evidence type="ECO:0000256" key="3">
    <source>
        <dbReference type="ARBA" id="ARBA00023235"/>
    </source>
</evidence>
<dbReference type="InterPro" id="IPR020103">
    <property type="entry name" value="PsdUridine_synth_cat_dom_sf"/>
</dbReference>
<dbReference type="PANTHER" id="PTHR11142:SF5">
    <property type="entry name" value="TRNA PSEUDOURIDINE(38_39) SYNTHASE"/>
    <property type="match status" value="1"/>
</dbReference>
<accession>A0AAV5R3N0</accession>
<comment type="similarity">
    <text evidence="1">Belongs to the tRNA pseudouridine synthase TruA family.</text>
</comment>
<dbReference type="Gene3D" id="3.30.70.580">
    <property type="entry name" value="Pseudouridine synthase I, catalytic domain, N-terminal subdomain"/>
    <property type="match status" value="1"/>
</dbReference>
<dbReference type="InterPro" id="IPR020095">
    <property type="entry name" value="PsdUridine_synth_TruA_C"/>
</dbReference>
<dbReference type="PANTHER" id="PTHR11142">
    <property type="entry name" value="PSEUDOURIDYLATE SYNTHASE"/>
    <property type="match status" value="1"/>
</dbReference>
<name>A0AAV5R3N0_PICKL</name>
<dbReference type="FunFam" id="3.30.70.580:FF:000020">
    <property type="entry name" value="tRNA pseudouridine synthase"/>
    <property type="match status" value="1"/>
</dbReference>
<dbReference type="GO" id="GO:0005634">
    <property type="term" value="C:nucleus"/>
    <property type="evidence" value="ECO:0007669"/>
    <property type="project" value="TreeGrafter"/>
</dbReference>
<organism evidence="5 6">
    <name type="scientific">Pichia kluyveri</name>
    <name type="common">Yeast</name>
    <dbReference type="NCBI Taxonomy" id="36015"/>
    <lineage>
        <taxon>Eukaryota</taxon>
        <taxon>Fungi</taxon>
        <taxon>Dikarya</taxon>
        <taxon>Ascomycota</taxon>
        <taxon>Saccharomycotina</taxon>
        <taxon>Pichiomycetes</taxon>
        <taxon>Pichiales</taxon>
        <taxon>Pichiaceae</taxon>
        <taxon>Pichia</taxon>
    </lineage>
</organism>
<reference evidence="5 6" key="1">
    <citation type="journal article" date="2023" name="Elife">
        <title>Identification of key yeast species and microbe-microbe interactions impacting larval growth of Drosophila in the wild.</title>
        <authorList>
            <person name="Mure A."/>
            <person name="Sugiura Y."/>
            <person name="Maeda R."/>
            <person name="Honda K."/>
            <person name="Sakurai N."/>
            <person name="Takahashi Y."/>
            <person name="Watada M."/>
            <person name="Katoh T."/>
            <person name="Gotoh A."/>
            <person name="Gotoh Y."/>
            <person name="Taniguchi I."/>
            <person name="Nakamura K."/>
            <person name="Hayashi T."/>
            <person name="Katayama T."/>
            <person name="Uemura T."/>
            <person name="Hattori Y."/>
        </authorList>
    </citation>
    <scope>NUCLEOTIDE SEQUENCE [LARGE SCALE GENOMIC DNA]</scope>
    <source>
        <strain evidence="5 6">PK-24</strain>
    </source>
</reference>
<dbReference type="HAMAP" id="MF_00171">
    <property type="entry name" value="TruA"/>
    <property type="match status" value="1"/>
</dbReference>
<dbReference type="Gene3D" id="3.30.70.660">
    <property type="entry name" value="Pseudouridine synthase I, catalytic domain, C-terminal subdomain"/>
    <property type="match status" value="1"/>
</dbReference>
<dbReference type="CDD" id="cd02569">
    <property type="entry name" value="PseudoU_synth_ScPus3"/>
    <property type="match status" value="1"/>
</dbReference>
<dbReference type="InterPro" id="IPR001406">
    <property type="entry name" value="PsdUridine_synth_TruA"/>
</dbReference>
<protein>
    <submittedName>
        <fullName evidence="5">Pseudouridine synthase</fullName>
    </submittedName>
</protein>
<dbReference type="GO" id="GO:0031119">
    <property type="term" value="P:tRNA pseudouridine synthesis"/>
    <property type="evidence" value="ECO:0007669"/>
    <property type="project" value="TreeGrafter"/>
</dbReference>
<dbReference type="GO" id="GO:0009982">
    <property type="term" value="F:pseudouridine synthase activity"/>
    <property type="evidence" value="ECO:0007669"/>
    <property type="project" value="InterPro"/>
</dbReference>
<keyword evidence="2" id="KW-0819">tRNA processing</keyword>
<proteinExistence type="inferred from homology"/>
<dbReference type="InterPro" id="IPR020097">
    <property type="entry name" value="PsdUridine_synth_TruA_a/b_dom"/>
</dbReference>
<dbReference type="InterPro" id="IPR041707">
    <property type="entry name" value="Pus3-like"/>
</dbReference>
<evidence type="ECO:0000256" key="1">
    <source>
        <dbReference type="ARBA" id="ARBA00009375"/>
    </source>
</evidence>
<dbReference type="SUPFAM" id="SSF55120">
    <property type="entry name" value="Pseudouridine synthase"/>
    <property type="match status" value="1"/>
</dbReference>
<feature type="domain" description="Pseudouridine synthase I TruA alpha/beta" evidence="4">
    <location>
        <begin position="213"/>
        <end position="322"/>
    </location>
</feature>
<dbReference type="EMBL" id="BTGB01000003">
    <property type="protein sequence ID" value="GMM45861.1"/>
    <property type="molecule type" value="Genomic_DNA"/>
</dbReference>
<gene>
    <name evidence="5" type="ORF">DAPK24_024360</name>
</gene>
<dbReference type="GO" id="GO:0003723">
    <property type="term" value="F:RNA binding"/>
    <property type="evidence" value="ECO:0007669"/>
    <property type="project" value="InterPro"/>
</dbReference>
<dbReference type="GO" id="GO:1990481">
    <property type="term" value="P:mRNA pseudouridine synthesis"/>
    <property type="evidence" value="ECO:0007669"/>
    <property type="project" value="TreeGrafter"/>
</dbReference>
<evidence type="ECO:0000313" key="5">
    <source>
        <dbReference type="EMBL" id="GMM45861.1"/>
    </source>
</evidence>
<dbReference type="AlphaFoldDB" id="A0AAV5R3N0"/>
<evidence type="ECO:0000256" key="2">
    <source>
        <dbReference type="ARBA" id="ARBA00022694"/>
    </source>
</evidence>